<organism evidence="2">
    <name type="scientific">hydrothermal vent metagenome</name>
    <dbReference type="NCBI Taxonomy" id="652676"/>
    <lineage>
        <taxon>unclassified sequences</taxon>
        <taxon>metagenomes</taxon>
        <taxon>ecological metagenomes</taxon>
    </lineage>
</organism>
<gene>
    <name evidence="2" type="ORF">MNBD_ALPHA04-2065</name>
</gene>
<name>A0A3B0SR66_9ZZZZ</name>
<proteinExistence type="predicted"/>
<dbReference type="AlphaFoldDB" id="A0A3B0SR66"/>
<dbReference type="Gene3D" id="3.30.70.100">
    <property type="match status" value="1"/>
</dbReference>
<reference evidence="2" key="1">
    <citation type="submission" date="2018-06" db="EMBL/GenBank/DDBJ databases">
        <authorList>
            <person name="Zhirakovskaya E."/>
        </authorList>
    </citation>
    <scope>NUCLEOTIDE SEQUENCE</scope>
</reference>
<evidence type="ECO:0000259" key="1">
    <source>
        <dbReference type="Pfam" id="PF03992"/>
    </source>
</evidence>
<dbReference type="InterPro" id="IPR052936">
    <property type="entry name" value="Jasmonate_Hydroxylase-like"/>
</dbReference>
<accession>A0A3B0SR66</accession>
<sequence>MKRYPPKSVAVIFCAKCSSIDDAGYNEAATAMSKLAAQQPGFLGQDHACSVEGLGITVSYWKDDASAQAWRDQPDHAAIRERGRDVWYKSYTLHVSRVERSYDWEKSGIGKNSVA</sequence>
<dbReference type="PANTHER" id="PTHR37811:SF2">
    <property type="entry name" value="ABM DOMAIN-CONTAINING PROTEIN"/>
    <property type="match status" value="1"/>
</dbReference>
<evidence type="ECO:0000313" key="2">
    <source>
        <dbReference type="EMBL" id="VAW03507.1"/>
    </source>
</evidence>
<dbReference type="SUPFAM" id="SSF54909">
    <property type="entry name" value="Dimeric alpha+beta barrel"/>
    <property type="match status" value="1"/>
</dbReference>
<dbReference type="InterPro" id="IPR011008">
    <property type="entry name" value="Dimeric_a/b-barrel"/>
</dbReference>
<dbReference type="Pfam" id="PF03992">
    <property type="entry name" value="ABM"/>
    <property type="match status" value="1"/>
</dbReference>
<dbReference type="PANTHER" id="PTHR37811">
    <property type="entry name" value="BLL5343 PROTEIN"/>
    <property type="match status" value="1"/>
</dbReference>
<feature type="domain" description="ABM" evidence="1">
    <location>
        <begin position="28"/>
        <end position="81"/>
    </location>
</feature>
<protein>
    <submittedName>
        <fullName evidence="2">Uncharacterized protein YqjZ</fullName>
    </submittedName>
</protein>
<dbReference type="InterPro" id="IPR007138">
    <property type="entry name" value="ABM_dom"/>
</dbReference>
<dbReference type="EMBL" id="UOEF01000375">
    <property type="protein sequence ID" value="VAW03507.1"/>
    <property type="molecule type" value="Genomic_DNA"/>
</dbReference>